<reference evidence="1 2" key="1">
    <citation type="submission" date="2017-02" db="EMBL/GenBank/DDBJ databases">
        <authorList>
            <person name="Peterson S.W."/>
        </authorList>
    </citation>
    <scope>NUCLEOTIDE SEQUENCE [LARGE SCALE GENOMIC DNA]</scope>
    <source>
        <strain evidence="1 2">CECT 9189</strain>
    </source>
</reference>
<dbReference type="Proteomes" id="UP000191116">
    <property type="component" value="Unassembled WGS sequence"/>
</dbReference>
<organism evidence="1 2">
    <name type="scientific">Photobacterium toruni</name>
    <dbReference type="NCBI Taxonomy" id="1935446"/>
    <lineage>
        <taxon>Bacteria</taxon>
        <taxon>Pseudomonadati</taxon>
        <taxon>Pseudomonadota</taxon>
        <taxon>Gammaproteobacteria</taxon>
        <taxon>Vibrionales</taxon>
        <taxon>Vibrionaceae</taxon>
        <taxon>Photobacterium</taxon>
    </lineage>
</organism>
<accession>A0A1T4N1M6</accession>
<evidence type="ECO:0000313" key="1">
    <source>
        <dbReference type="EMBL" id="SJZ73016.1"/>
    </source>
</evidence>
<gene>
    <name evidence="1" type="ORF">CZ814_00569</name>
</gene>
<dbReference type="AlphaFoldDB" id="A0A1T4N1M6"/>
<name>A0A1T4N1M6_9GAMM</name>
<sequence>MNDENRVYLLEERWDKLIWGEDNKRRQRER</sequence>
<evidence type="ECO:0000313" key="2">
    <source>
        <dbReference type="Proteomes" id="UP000191116"/>
    </source>
</evidence>
<proteinExistence type="predicted"/>
<dbReference type="EMBL" id="FUWP01000002">
    <property type="protein sequence ID" value="SJZ73016.1"/>
    <property type="molecule type" value="Genomic_DNA"/>
</dbReference>
<protein>
    <submittedName>
        <fullName evidence="1">Uncharacterized protein</fullName>
    </submittedName>
</protein>